<keyword evidence="6" id="KW-0511">Multifunctional enzyme</keyword>
<evidence type="ECO:0000259" key="8">
    <source>
        <dbReference type="Pfam" id="PF08335"/>
    </source>
</evidence>
<dbReference type="GO" id="GO:0000820">
    <property type="term" value="P:regulation of glutamine family amino acid metabolic process"/>
    <property type="evidence" value="ECO:0007669"/>
    <property type="project" value="TreeGrafter"/>
</dbReference>
<dbReference type="FunFam" id="1.20.120.330:FF:000005">
    <property type="entry name" value="Bifunctional glutamine synthetase adenylyltransferase/adenylyl-removing enzyme"/>
    <property type="match status" value="1"/>
</dbReference>
<protein>
    <submittedName>
        <fullName evidence="9">Glutamate-ammonia-ligase adenylyltransferase</fullName>
        <ecNumber evidence="9">2.7.7.42</ecNumber>
    </submittedName>
</protein>
<evidence type="ECO:0000256" key="3">
    <source>
        <dbReference type="ARBA" id="ARBA00022741"/>
    </source>
</evidence>
<keyword evidence="4" id="KW-0067">ATP-binding</keyword>
<dbReference type="GO" id="GO:0016874">
    <property type="term" value="F:ligase activity"/>
    <property type="evidence" value="ECO:0007669"/>
    <property type="project" value="UniProtKB-KW"/>
</dbReference>
<dbReference type="Gene3D" id="3.30.460.10">
    <property type="entry name" value="Beta Polymerase, domain 2"/>
    <property type="match status" value="2"/>
</dbReference>
<dbReference type="EMBL" id="UOFQ01000107">
    <property type="protein sequence ID" value="VAW88790.1"/>
    <property type="molecule type" value="Genomic_DNA"/>
</dbReference>
<evidence type="ECO:0000313" key="9">
    <source>
        <dbReference type="EMBL" id="VAW88790.1"/>
    </source>
</evidence>
<dbReference type="GO" id="GO:0005524">
    <property type="term" value="F:ATP binding"/>
    <property type="evidence" value="ECO:0007669"/>
    <property type="project" value="UniProtKB-KW"/>
</dbReference>
<reference evidence="9" key="1">
    <citation type="submission" date="2018-06" db="EMBL/GenBank/DDBJ databases">
        <authorList>
            <person name="Zhirakovskaya E."/>
        </authorList>
    </citation>
    <scope>NUCLEOTIDE SEQUENCE</scope>
</reference>
<dbReference type="SUPFAM" id="SSF81301">
    <property type="entry name" value="Nucleotidyltransferase"/>
    <property type="match status" value="2"/>
</dbReference>
<dbReference type="Gene3D" id="1.20.120.330">
    <property type="entry name" value="Nucleotidyltransferases domain 2"/>
    <property type="match status" value="2"/>
</dbReference>
<dbReference type="Gene3D" id="1.10.4050.10">
    <property type="entry name" value="Glutamine synthase adenylyltransferase GlnE"/>
    <property type="match status" value="1"/>
</dbReference>
<evidence type="ECO:0000256" key="6">
    <source>
        <dbReference type="ARBA" id="ARBA00023268"/>
    </source>
</evidence>
<feature type="domain" description="PII-uridylyltransferase/Glutamine-synthetase adenylyltransferase" evidence="8">
    <location>
        <begin position="849"/>
        <end position="938"/>
    </location>
</feature>
<feature type="domain" description="PII-uridylyltransferase/Glutamine-synthetase adenylyltransferase" evidence="8">
    <location>
        <begin position="327"/>
        <end position="466"/>
    </location>
</feature>
<evidence type="ECO:0000256" key="1">
    <source>
        <dbReference type="ARBA" id="ARBA00022679"/>
    </source>
</evidence>
<dbReference type="InterPro" id="IPR023057">
    <property type="entry name" value="GlnE"/>
</dbReference>
<dbReference type="GO" id="GO:0008882">
    <property type="term" value="F:[glutamate-ammonia-ligase] adenylyltransferase activity"/>
    <property type="evidence" value="ECO:0007669"/>
    <property type="project" value="UniProtKB-EC"/>
</dbReference>
<dbReference type="InterPro" id="IPR005190">
    <property type="entry name" value="GlnE_rpt_dom"/>
</dbReference>
<dbReference type="NCBIfam" id="NF008292">
    <property type="entry name" value="PRK11072.1"/>
    <property type="match status" value="1"/>
</dbReference>
<dbReference type="SUPFAM" id="SSF81593">
    <property type="entry name" value="Nucleotidyltransferase substrate binding subunit/domain"/>
    <property type="match status" value="2"/>
</dbReference>
<dbReference type="GO" id="GO:0005829">
    <property type="term" value="C:cytosol"/>
    <property type="evidence" value="ECO:0007669"/>
    <property type="project" value="TreeGrafter"/>
</dbReference>
<dbReference type="Pfam" id="PF03710">
    <property type="entry name" value="GlnE"/>
    <property type="match status" value="2"/>
</dbReference>
<sequence length="969" mass="109661">MDTLQTTDLGARLATLFPETFPANLRRQVSHHWQRYLERSVEVGVEPVLNNDFLKILCQVWGYSEFVAASCVSHPELFDELVHGGDLLIDYHADAYPRKLAVSLAQIKTDEALGRVLRRFRRYEMVRIAWRDLAGWASLDETLRDLSALADSCLNGALITLHAWQSKELGVPMGELSQQPQSLVVLGMGKLGAGELNFSSDVDLIFVFPEAGETRKPGRKRGLISNEEYFTRLGRRLIGVIDETTEEGFVFRVDMRLRPYGESGPLVMSFAAFEEYYQSQGREWERYAMIKVRPVAGDLEQGRQVLAMLRPFVYRRYLDFGAFSELREMKLMIRRQLARKGSNDNVKLGPGGIREVEFIGQAFQLIRGGREPELQQRPILTILRQLAVSNYLPDYVVDGLVDAYCFLRDVENRLQEFEDKQTHLLPSDDEACLRLALSMNFPDWQQFSVALNKKRSLVETHFEQVFAAPQAEAAPDYDDQTLSAVWHRRVNDERAEAILCEHGYKDGAEALRRIGQLSSSHACRMSGPEGLARLDQLMPLMLGSVAKVANPDETLVRVLNLIEVVARRTAYLALLVENPMALSQLVQLFAASPWIAELLSQHPILMDELLDPRTLYAPPSREEMTQQLSAELALVGEGDLERQMDVMRDFKQANVLRVAVADLMDALPLTVVSDLLSWLAEALLKEALTLAADHLRTKNRKKGKKSSHNGVPTGFIVVAYGKMGGVELGYGSDLDLVFIHATPKGDANGIFYSRLGQRLIHMLNTLTPAGMLYEVDMRLRPNGASGLLVSDIAAFEGYQREDAWIWEHQALTRARVVAGDPTLAAQFEAVRHEVLARERDEVTLRQEVREMREKMRQELDRSGVDQFDIKQGLGGIADIEFMVQFGVLRWAHERSELLEFTDNIRLLEEFGRCGLMPEEDVALLSDAYRAYRCGIHRFALQEKKALVATDEFSGFRASVIALWRRWMGK</sequence>
<keyword evidence="5" id="KW-0460">Magnesium</keyword>
<keyword evidence="2 9" id="KW-0548">Nucleotidyltransferase</keyword>
<dbReference type="CDD" id="cd05401">
    <property type="entry name" value="NT_GlnE_GlnD_like"/>
    <property type="match status" value="2"/>
</dbReference>
<dbReference type="Gene3D" id="1.20.120.1510">
    <property type="match status" value="1"/>
</dbReference>
<evidence type="ECO:0000256" key="4">
    <source>
        <dbReference type="ARBA" id="ARBA00022840"/>
    </source>
</evidence>
<feature type="domain" description="Glutamate-ammonia ligase adenylyltransferase repeated" evidence="7">
    <location>
        <begin position="583"/>
        <end position="829"/>
    </location>
</feature>
<keyword evidence="9" id="KW-0436">Ligase</keyword>
<dbReference type="HAMAP" id="MF_00802">
    <property type="entry name" value="GlnE"/>
    <property type="match status" value="1"/>
</dbReference>
<dbReference type="Pfam" id="PF08335">
    <property type="entry name" value="GlnD_UR_UTase"/>
    <property type="match status" value="2"/>
</dbReference>
<dbReference type="PANTHER" id="PTHR30621">
    <property type="entry name" value="GLUTAMINE SYNTHETASE ADENYLYLTRANSFERASE"/>
    <property type="match status" value="1"/>
</dbReference>
<dbReference type="InterPro" id="IPR043519">
    <property type="entry name" value="NT_sf"/>
</dbReference>
<proteinExistence type="inferred from homology"/>
<evidence type="ECO:0000256" key="2">
    <source>
        <dbReference type="ARBA" id="ARBA00022695"/>
    </source>
</evidence>
<name>A0A3B0ZI84_9ZZZZ</name>
<gene>
    <name evidence="9" type="ORF">MNBD_GAMMA17-1359</name>
</gene>
<dbReference type="InterPro" id="IPR013546">
    <property type="entry name" value="PII_UdlTrfase/GS_AdlTrfase"/>
</dbReference>
<keyword evidence="3" id="KW-0547">Nucleotide-binding</keyword>
<dbReference type="EC" id="2.7.7.42" evidence="9"/>
<dbReference type="FunFam" id="3.30.460.10:FF:000009">
    <property type="entry name" value="Bifunctional glutamine synthetase adenylyltransferase/adenylyl-removing enzyme"/>
    <property type="match status" value="1"/>
</dbReference>
<dbReference type="AlphaFoldDB" id="A0A3B0ZI84"/>
<dbReference type="PANTHER" id="PTHR30621:SF0">
    <property type="entry name" value="BIFUNCTIONAL GLUTAMINE SYNTHETASE ADENYLYLTRANSFERASE_ADENYLYL-REMOVING ENZYME"/>
    <property type="match status" value="1"/>
</dbReference>
<feature type="domain" description="Glutamate-ammonia ligase adenylyltransferase repeated" evidence="7">
    <location>
        <begin position="56"/>
        <end position="306"/>
    </location>
</feature>
<keyword evidence="1 9" id="KW-0808">Transferase</keyword>
<evidence type="ECO:0000259" key="7">
    <source>
        <dbReference type="Pfam" id="PF03710"/>
    </source>
</evidence>
<accession>A0A3B0ZI84</accession>
<evidence type="ECO:0000256" key="5">
    <source>
        <dbReference type="ARBA" id="ARBA00022842"/>
    </source>
</evidence>
<organism evidence="9">
    <name type="scientific">hydrothermal vent metagenome</name>
    <dbReference type="NCBI Taxonomy" id="652676"/>
    <lineage>
        <taxon>unclassified sequences</taxon>
        <taxon>metagenomes</taxon>
        <taxon>ecological metagenomes</taxon>
    </lineage>
</organism>